<keyword evidence="3 7" id="KW-0129">CBS domain</keyword>
<reference evidence="10" key="1">
    <citation type="journal article" date="2023" name="Int. J. Syst. Evol. Microbiol.">
        <title>Mesoterricola silvestris gen. nov., sp. nov., Mesoterricola sediminis sp. nov., Geothrix oryzae sp. nov., Geothrix edaphica sp. nov., Geothrix rubra sp. nov., and Geothrix limicola sp. nov., six novel members of Acidobacteriota isolated from soils.</title>
        <authorList>
            <person name="Itoh H."/>
            <person name="Sugisawa Y."/>
            <person name="Mise K."/>
            <person name="Xu Z."/>
            <person name="Kuniyasu M."/>
            <person name="Ushijima N."/>
            <person name="Kawano K."/>
            <person name="Kobayashi E."/>
            <person name="Shiratori Y."/>
            <person name="Masuda Y."/>
            <person name="Senoo K."/>
        </authorList>
    </citation>
    <scope>NUCLEOTIDE SEQUENCE</scope>
    <source>
        <strain evidence="10">W786</strain>
    </source>
</reference>
<proteinExistence type="inferred from homology"/>
<accession>A0AA48GVH5</accession>
<dbReference type="GO" id="GO:0005975">
    <property type="term" value="P:carbohydrate metabolic process"/>
    <property type="evidence" value="ECO:0007669"/>
    <property type="project" value="InterPro"/>
</dbReference>
<dbReference type="PANTHER" id="PTHR42745:SF1">
    <property type="entry name" value="ARABINOSE 5-PHOSPHATE ISOMERASE KDSD"/>
    <property type="match status" value="1"/>
</dbReference>
<gene>
    <name evidence="10" type="primary">kdsD</name>
    <name evidence="10" type="ORF">METESE_19820</name>
</gene>
<dbReference type="RefSeq" id="WP_316410067.1">
    <property type="nucleotide sequence ID" value="NZ_AP027081.1"/>
</dbReference>
<dbReference type="PROSITE" id="PS51371">
    <property type="entry name" value="CBS"/>
    <property type="match status" value="2"/>
</dbReference>
<dbReference type="EMBL" id="AP027081">
    <property type="protein sequence ID" value="BDU77024.1"/>
    <property type="molecule type" value="Genomic_DNA"/>
</dbReference>
<dbReference type="SUPFAM" id="SSF53697">
    <property type="entry name" value="SIS domain"/>
    <property type="match status" value="1"/>
</dbReference>
<dbReference type="InterPro" id="IPR001347">
    <property type="entry name" value="SIS_dom"/>
</dbReference>
<name>A0AA48GVH5_9BACT</name>
<dbReference type="CDD" id="cd04604">
    <property type="entry name" value="CBS_pair_SIS_assoc"/>
    <property type="match status" value="1"/>
</dbReference>
<dbReference type="InterPro" id="IPR046348">
    <property type="entry name" value="SIS_dom_sf"/>
</dbReference>
<keyword evidence="2" id="KW-0677">Repeat</keyword>
<evidence type="ECO:0000256" key="5">
    <source>
        <dbReference type="PIRSR" id="PIRSR004692-2"/>
    </source>
</evidence>
<feature type="site" description="Catalytically relevant" evidence="6">
    <location>
        <position position="156"/>
    </location>
</feature>
<dbReference type="InterPro" id="IPR000644">
    <property type="entry name" value="CBS_dom"/>
</dbReference>
<evidence type="ECO:0000259" key="8">
    <source>
        <dbReference type="PROSITE" id="PS51371"/>
    </source>
</evidence>
<feature type="domain" description="SIS" evidence="9">
    <location>
        <begin position="40"/>
        <end position="188"/>
    </location>
</feature>
<dbReference type="NCBIfam" id="TIGR00393">
    <property type="entry name" value="kpsF"/>
    <property type="match status" value="1"/>
</dbReference>
<dbReference type="InterPro" id="IPR050986">
    <property type="entry name" value="GutQ/KpsF_isomerases"/>
</dbReference>
<feature type="site" description="Catalytically relevant" evidence="6">
    <location>
        <position position="197"/>
    </location>
</feature>
<dbReference type="Proteomes" id="UP001228113">
    <property type="component" value="Chromosome"/>
</dbReference>
<keyword evidence="5" id="KW-0862">Zinc</keyword>
<dbReference type="GO" id="GO:1901135">
    <property type="term" value="P:carbohydrate derivative metabolic process"/>
    <property type="evidence" value="ECO:0007669"/>
    <property type="project" value="InterPro"/>
</dbReference>
<dbReference type="Pfam" id="PF00571">
    <property type="entry name" value="CBS"/>
    <property type="match status" value="2"/>
</dbReference>
<feature type="domain" description="CBS" evidence="8">
    <location>
        <begin position="213"/>
        <end position="268"/>
    </location>
</feature>
<dbReference type="PROSITE" id="PS51464">
    <property type="entry name" value="SIS"/>
    <property type="match status" value="1"/>
</dbReference>
<feature type="domain" description="CBS" evidence="8">
    <location>
        <begin position="281"/>
        <end position="332"/>
    </location>
</feature>
<evidence type="ECO:0000256" key="4">
    <source>
        <dbReference type="PIRNR" id="PIRNR004692"/>
    </source>
</evidence>
<feature type="binding site" evidence="5">
    <location>
        <position position="85"/>
    </location>
    <ligand>
        <name>Zn(2+)</name>
        <dbReference type="ChEBI" id="CHEBI:29105"/>
    </ligand>
</feature>
<organism evidence="10 11">
    <name type="scientific">Mesoterricola sediminis</name>
    <dbReference type="NCBI Taxonomy" id="2927980"/>
    <lineage>
        <taxon>Bacteria</taxon>
        <taxon>Pseudomonadati</taxon>
        <taxon>Acidobacteriota</taxon>
        <taxon>Holophagae</taxon>
        <taxon>Holophagales</taxon>
        <taxon>Holophagaceae</taxon>
        <taxon>Mesoterricola</taxon>
    </lineage>
</organism>
<evidence type="ECO:0000313" key="10">
    <source>
        <dbReference type="EMBL" id="BDU77024.1"/>
    </source>
</evidence>
<feature type="site" description="Catalytically relevant" evidence="6">
    <location>
        <position position="114"/>
    </location>
</feature>
<evidence type="ECO:0000313" key="11">
    <source>
        <dbReference type="Proteomes" id="UP001228113"/>
    </source>
</evidence>
<dbReference type="CDD" id="cd05014">
    <property type="entry name" value="SIS_Kpsf"/>
    <property type="match status" value="1"/>
</dbReference>
<dbReference type="AlphaFoldDB" id="A0AA48GVH5"/>
<evidence type="ECO:0000259" key="9">
    <source>
        <dbReference type="PROSITE" id="PS51464"/>
    </source>
</evidence>
<evidence type="ECO:0000256" key="2">
    <source>
        <dbReference type="ARBA" id="ARBA00022737"/>
    </source>
</evidence>
<dbReference type="Gene3D" id="3.40.50.10490">
    <property type="entry name" value="Glucose-6-phosphate isomerase like protein, domain 1"/>
    <property type="match status" value="1"/>
</dbReference>
<evidence type="ECO:0000256" key="1">
    <source>
        <dbReference type="ARBA" id="ARBA00008165"/>
    </source>
</evidence>
<dbReference type="InterPro" id="IPR046342">
    <property type="entry name" value="CBS_dom_sf"/>
</dbReference>
<keyword evidence="11" id="KW-1185">Reference proteome</keyword>
<evidence type="ECO:0000256" key="6">
    <source>
        <dbReference type="PIRSR" id="PIRSR004692-3"/>
    </source>
</evidence>
<evidence type="ECO:0000256" key="7">
    <source>
        <dbReference type="PROSITE-ProRule" id="PRU00703"/>
    </source>
</evidence>
<dbReference type="SUPFAM" id="SSF54631">
    <property type="entry name" value="CBS-domain pair"/>
    <property type="match status" value="1"/>
</dbReference>
<comment type="similarity">
    <text evidence="1 4">Belongs to the SIS family. GutQ/KpsF subfamily.</text>
</comment>
<evidence type="ECO:0000256" key="3">
    <source>
        <dbReference type="ARBA" id="ARBA00023122"/>
    </source>
</evidence>
<keyword evidence="10" id="KW-0413">Isomerase</keyword>
<sequence>MSNSTGRGVEVKDPAVAALQVAAATRKGLDALVASWNPAAAEAFAAHVAGQGGRVVLTGVGKSGLVAQKISATLASTGCPSLFVHPTDALHGDLGMVTVQDTVLILSNSGETEEVLKLLPSLLRLGVGIGAITSRGESRLAQAATWAFLYDLPEGEGCPLNFAPMASTTLQLVWGDMLAAFLMSRSGFTLERFAQLHPAGNIGSRLLKSKDLMHTDYPRVSLDAGLLDALGAMTRGRLGMTTVMDGDRLAGIIADGDIRRALEKAEAERISPLDLKAARIMTVNPVSVEPGTLAVEAARILEARKITFVVVREGDRAAGILHIHDLLGAKVI</sequence>
<dbReference type="Pfam" id="PF01380">
    <property type="entry name" value="SIS"/>
    <property type="match status" value="1"/>
</dbReference>
<dbReference type="GO" id="GO:0046872">
    <property type="term" value="F:metal ion binding"/>
    <property type="evidence" value="ECO:0007669"/>
    <property type="project" value="UniProtKB-KW"/>
</dbReference>
<dbReference type="PANTHER" id="PTHR42745">
    <property type="match status" value="1"/>
</dbReference>
<dbReference type="InterPro" id="IPR035474">
    <property type="entry name" value="SIS_Kpsf"/>
</dbReference>
<dbReference type="KEGG" id="msea:METESE_19820"/>
<protein>
    <submittedName>
        <fullName evidence="10">Arabinose 5-phosphate isomerase KdsD</fullName>
    </submittedName>
</protein>
<dbReference type="Gene3D" id="3.10.580.10">
    <property type="entry name" value="CBS-domain"/>
    <property type="match status" value="1"/>
</dbReference>
<feature type="site" description="Catalytically relevant" evidence="6">
    <location>
        <position position="62"/>
    </location>
</feature>
<dbReference type="GO" id="GO:0016853">
    <property type="term" value="F:isomerase activity"/>
    <property type="evidence" value="ECO:0007669"/>
    <property type="project" value="UniProtKB-KW"/>
</dbReference>
<dbReference type="GO" id="GO:0097367">
    <property type="term" value="F:carbohydrate derivative binding"/>
    <property type="evidence" value="ECO:0007669"/>
    <property type="project" value="InterPro"/>
</dbReference>
<keyword evidence="5" id="KW-0479">Metal-binding</keyword>
<dbReference type="SMART" id="SM00116">
    <property type="entry name" value="CBS"/>
    <property type="match status" value="2"/>
</dbReference>
<dbReference type="InterPro" id="IPR004800">
    <property type="entry name" value="KdsD/KpsF-type"/>
</dbReference>
<dbReference type="PIRSF" id="PIRSF004692">
    <property type="entry name" value="KdsD_KpsF"/>
    <property type="match status" value="1"/>
</dbReference>